<name>A0ABN8ZRE2_RANTA</name>
<organism evidence="2 3">
    <name type="scientific">Rangifer tarandus platyrhynchus</name>
    <name type="common">Svalbard reindeer</name>
    <dbReference type="NCBI Taxonomy" id="3082113"/>
    <lineage>
        <taxon>Eukaryota</taxon>
        <taxon>Metazoa</taxon>
        <taxon>Chordata</taxon>
        <taxon>Craniata</taxon>
        <taxon>Vertebrata</taxon>
        <taxon>Euteleostomi</taxon>
        <taxon>Mammalia</taxon>
        <taxon>Eutheria</taxon>
        <taxon>Laurasiatheria</taxon>
        <taxon>Artiodactyla</taxon>
        <taxon>Ruminantia</taxon>
        <taxon>Pecora</taxon>
        <taxon>Cervidae</taxon>
        <taxon>Odocoileinae</taxon>
        <taxon>Rangifer</taxon>
    </lineage>
</organism>
<accession>A0ABN8ZRE2</accession>
<gene>
    <name evidence="2" type="ORF">MRATA1EN1_LOCUS24498</name>
</gene>
<feature type="region of interest" description="Disordered" evidence="1">
    <location>
        <begin position="1"/>
        <end position="34"/>
    </location>
</feature>
<keyword evidence="3" id="KW-1185">Reference proteome</keyword>
<feature type="region of interest" description="Disordered" evidence="1">
    <location>
        <begin position="123"/>
        <end position="162"/>
    </location>
</feature>
<reference evidence="2" key="1">
    <citation type="submission" date="2023-04" db="EMBL/GenBank/DDBJ databases">
        <authorList>
            <consortium name="ELIXIR-Norway"/>
        </authorList>
    </citation>
    <scope>NUCLEOTIDE SEQUENCE [LARGE SCALE GENOMIC DNA]</scope>
</reference>
<dbReference type="EMBL" id="OX459941">
    <property type="protein sequence ID" value="CAI9175536.1"/>
    <property type="molecule type" value="Genomic_DNA"/>
</dbReference>
<dbReference type="Proteomes" id="UP001176941">
    <property type="component" value="Chromosome 5"/>
</dbReference>
<sequence length="234" mass="24952">MGITRRTRGRSLRPARPIPAEEGSDQRSANTRVAARVGRGLAAGDFGSRRLRLRSGAVHHGLAPGAKAGPLGRRAWARREAAERTTRALGAGRRLWGRGQEAGADCRLLAQLAARVAAQSRGLAGCPPPPPPWAPEGALRAESHSGAEAPGTPSRTGSWAPSPPSRFARLECYLCRKLLAVTTATETEGGTKGGRPPKHLWHCSPTRCELGSAQWVYDIRRCFDAEGNQCSSTQ</sequence>
<proteinExistence type="predicted"/>
<feature type="compositionally biased region" description="Basic residues" evidence="1">
    <location>
        <begin position="1"/>
        <end position="13"/>
    </location>
</feature>
<evidence type="ECO:0000313" key="3">
    <source>
        <dbReference type="Proteomes" id="UP001176941"/>
    </source>
</evidence>
<evidence type="ECO:0000256" key="1">
    <source>
        <dbReference type="SAM" id="MobiDB-lite"/>
    </source>
</evidence>
<protein>
    <submittedName>
        <fullName evidence="2">Uncharacterized protein</fullName>
    </submittedName>
</protein>
<evidence type="ECO:0000313" key="2">
    <source>
        <dbReference type="EMBL" id="CAI9175536.1"/>
    </source>
</evidence>